<keyword evidence="1" id="KW-0175">Coiled coil</keyword>
<evidence type="ECO:0000313" key="2">
    <source>
        <dbReference type="EMBL" id="VVU95016.1"/>
    </source>
</evidence>
<proteinExistence type="predicted"/>
<reference evidence="2" key="1">
    <citation type="submission" date="2019-09" db="EMBL/GenBank/DDBJ databases">
        <authorList>
            <person name="Needham M D."/>
        </authorList>
    </citation>
    <scope>NUCLEOTIDE SEQUENCE</scope>
</reference>
<gene>
    <name evidence="2" type="ORF">CPAV1605_741</name>
</gene>
<name>A0A5E8CIT7_9ZZZZ</name>
<dbReference type="AlphaFoldDB" id="A0A5E8CIT7"/>
<feature type="coiled-coil region" evidence="1">
    <location>
        <begin position="19"/>
        <end position="146"/>
    </location>
</feature>
<dbReference type="EMBL" id="CABVLZ010000003">
    <property type="protein sequence ID" value="VVU95016.1"/>
    <property type="molecule type" value="Genomic_DNA"/>
</dbReference>
<accession>A0A5E8CIT7</accession>
<protein>
    <submittedName>
        <fullName evidence="2">Uncharacterized protein</fullName>
    </submittedName>
</protein>
<evidence type="ECO:0000256" key="1">
    <source>
        <dbReference type="SAM" id="Coils"/>
    </source>
</evidence>
<organism evidence="2">
    <name type="scientific">seawater metagenome</name>
    <dbReference type="NCBI Taxonomy" id="1561972"/>
    <lineage>
        <taxon>unclassified sequences</taxon>
        <taxon>metagenomes</taxon>
        <taxon>ecological metagenomes</taxon>
    </lineage>
</organism>
<sequence>MYKKYIIEYNTYFIGGASSSNLEELIRQYNETYESVLKEFGQVEKDLRDGDYNLKKLERDNTYNNNKMERDEQNLKNARNKLEIEEKKTSNNSGYSRIPYIENDIKQYESSIEKIKLEILKVNQTIKALKLTNETAKKRLQQLQSYGDRYYKYEFQLPELIKLRQEIQQIISHKLNNYLFEDKIINKNAFLNQNQINHILDLSVLDYSNDYYTKDIVNLNSELFSKNHVCFRKIKKYTTRELIQLYNNNKTTFLIPNFLDIEHIYYEKGFDRGFNLEDLSKNEFKPKPKDLYTNRTAEEINQEIQKYLQKNIIKRYTLDLDIIPLGRLNYQFDTQFNSSRSVLYLLRDLLYYRHMKNILQVLKTKDKINNTLFINYTGHGGQFILNLLELGIDFCIQYPIQTIKMALSSTLDQLQDTSNMVINKKITNKTSLGIVLMSSHGLGELYDINRFPTLEIIKKYGFKRIVVITEDHYKLDPYLEKDREFLSAGPKRLDTQQDSLTKYLYHLMKDIPIEFYGANENITKTADYSCP</sequence>